<accession>A0AAW4Y080</accession>
<keyword evidence="7 10" id="KW-0472">Membrane</keyword>
<dbReference type="PANTHER" id="PTHR30069:SF49">
    <property type="entry name" value="OUTER MEMBRANE PROTEIN C"/>
    <property type="match status" value="1"/>
</dbReference>
<evidence type="ECO:0000256" key="12">
    <source>
        <dbReference type="SAM" id="SignalP"/>
    </source>
</evidence>
<evidence type="ECO:0000256" key="4">
    <source>
        <dbReference type="ARBA" id="ARBA00022452"/>
    </source>
</evidence>
<dbReference type="InterPro" id="IPR039426">
    <property type="entry name" value="TonB-dep_rcpt-like"/>
</dbReference>
<dbReference type="InterPro" id="IPR010100">
    <property type="entry name" value="TonB-dep_Cu_rcpt"/>
</dbReference>
<dbReference type="PANTHER" id="PTHR30069">
    <property type="entry name" value="TONB-DEPENDENT OUTER MEMBRANE RECEPTOR"/>
    <property type="match status" value="1"/>
</dbReference>
<dbReference type="SUPFAM" id="SSF56935">
    <property type="entry name" value="Porins"/>
    <property type="match status" value="1"/>
</dbReference>
<evidence type="ECO:0000256" key="8">
    <source>
        <dbReference type="ARBA" id="ARBA00023170"/>
    </source>
</evidence>
<keyword evidence="12" id="KW-0732">Signal</keyword>
<dbReference type="InterPro" id="IPR037066">
    <property type="entry name" value="Plug_dom_sf"/>
</dbReference>
<keyword evidence="8 15" id="KW-0675">Receptor</keyword>
<evidence type="ECO:0000256" key="9">
    <source>
        <dbReference type="ARBA" id="ARBA00023237"/>
    </source>
</evidence>
<comment type="similarity">
    <text evidence="2 10 11">Belongs to the TonB-dependent receptor family.</text>
</comment>
<dbReference type="Pfam" id="PF07715">
    <property type="entry name" value="Plug"/>
    <property type="match status" value="1"/>
</dbReference>
<keyword evidence="4 10" id="KW-1134">Transmembrane beta strand</keyword>
<protein>
    <submittedName>
        <fullName evidence="15">TonB-dependent copper receptor</fullName>
    </submittedName>
</protein>
<dbReference type="GO" id="GO:0044718">
    <property type="term" value="P:siderophore transmembrane transport"/>
    <property type="evidence" value="ECO:0007669"/>
    <property type="project" value="TreeGrafter"/>
</dbReference>
<feature type="signal peptide" evidence="12">
    <location>
        <begin position="1"/>
        <end position="41"/>
    </location>
</feature>
<name>A0AAW4Y080_9BURK</name>
<feature type="domain" description="TonB-dependent receptor plug" evidence="14">
    <location>
        <begin position="87"/>
        <end position="177"/>
    </location>
</feature>
<feature type="domain" description="TonB-dependent receptor-like beta-barrel" evidence="13">
    <location>
        <begin position="228"/>
        <end position="687"/>
    </location>
</feature>
<dbReference type="NCBIfam" id="TIGR01778">
    <property type="entry name" value="TonB-copper"/>
    <property type="match status" value="1"/>
</dbReference>
<dbReference type="Pfam" id="PF00593">
    <property type="entry name" value="TonB_dep_Rec_b-barrel"/>
    <property type="match status" value="1"/>
</dbReference>
<keyword evidence="9 10" id="KW-0998">Cell outer membrane</keyword>
<dbReference type="CDD" id="cd01347">
    <property type="entry name" value="ligand_gated_channel"/>
    <property type="match status" value="1"/>
</dbReference>
<dbReference type="Proteomes" id="UP001199260">
    <property type="component" value="Unassembled WGS sequence"/>
</dbReference>
<keyword evidence="3 10" id="KW-0813">Transport</keyword>
<comment type="subcellular location">
    <subcellularLocation>
        <location evidence="1 10">Cell outer membrane</location>
        <topology evidence="1 10">Multi-pass membrane protein</topology>
    </subcellularLocation>
</comment>
<keyword evidence="16" id="KW-1185">Reference proteome</keyword>
<gene>
    <name evidence="15" type="ORF">LPW39_16730</name>
</gene>
<feature type="chain" id="PRO_5044014489" evidence="12">
    <location>
        <begin position="42"/>
        <end position="727"/>
    </location>
</feature>
<organism evidence="15 16">
    <name type="scientific">Comamonas koreensis</name>
    <dbReference type="NCBI Taxonomy" id="160825"/>
    <lineage>
        <taxon>Bacteria</taxon>
        <taxon>Pseudomonadati</taxon>
        <taxon>Pseudomonadota</taxon>
        <taxon>Betaproteobacteria</taxon>
        <taxon>Burkholderiales</taxon>
        <taxon>Comamonadaceae</taxon>
        <taxon>Comamonas</taxon>
    </lineage>
</organism>
<dbReference type="InterPro" id="IPR012910">
    <property type="entry name" value="Plug_dom"/>
</dbReference>
<evidence type="ECO:0000256" key="7">
    <source>
        <dbReference type="ARBA" id="ARBA00023136"/>
    </source>
</evidence>
<dbReference type="GO" id="GO:0009279">
    <property type="term" value="C:cell outer membrane"/>
    <property type="evidence" value="ECO:0007669"/>
    <property type="project" value="UniProtKB-SubCell"/>
</dbReference>
<evidence type="ECO:0000256" key="3">
    <source>
        <dbReference type="ARBA" id="ARBA00022448"/>
    </source>
</evidence>
<dbReference type="GO" id="GO:0015344">
    <property type="term" value="F:siderophore uptake transmembrane transporter activity"/>
    <property type="evidence" value="ECO:0007669"/>
    <property type="project" value="TreeGrafter"/>
</dbReference>
<dbReference type="EMBL" id="JAJNCT010000021">
    <property type="protein sequence ID" value="MCD2166771.1"/>
    <property type="molecule type" value="Genomic_DNA"/>
</dbReference>
<dbReference type="PROSITE" id="PS52016">
    <property type="entry name" value="TONB_DEPENDENT_REC_3"/>
    <property type="match status" value="1"/>
</dbReference>
<evidence type="ECO:0000256" key="2">
    <source>
        <dbReference type="ARBA" id="ARBA00009810"/>
    </source>
</evidence>
<keyword evidence="6 11" id="KW-0798">TonB box</keyword>
<evidence type="ECO:0000256" key="11">
    <source>
        <dbReference type="RuleBase" id="RU003357"/>
    </source>
</evidence>
<comment type="caution">
    <text evidence="15">The sequence shown here is derived from an EMBL/GenBank/DDBJ whole genome shotgun (WGS) entry which is preliminary data.</text>
</comment>
<sequence length="727" mass="78678">MTSYFLEAAPNLRLPAPPRARLQRPQMALSVLMLASSAAWAQTPDAADAPVLAVASAPEISLQETVVTAVHEHSPLQVVADPKQPRQPVPASDAADYLKSIPGFSAIRSGGSNSDPVFRGQFGSRLPILTNGQTLLGACPARMDSPSSYISPETYDVLTVVKGPQTVIWGPGASAGVVRFDRERPALDSGQVRLSASLQGGTAARSDQNIDLLAGNAEYYVRLTANHSQSKDYRDGDGQRVPSHWDKWNTDVAIGWTPDANTWLELSAGQGDGEARYGGRGMDGSQFKRESYGLRLEKKNLSERLTKLEAQLYYHRADHVMDNFSLRPFVPEGGMSMPMAANVRRTTTGMRVATTWQLGPHTEAVLGVDAMGSPHDSRSGTEMQSYRYKPWARDAKFSNQGLFAQATQHLGSEDKLVAGLRLDRAQAWRYPSGSGMGGMDGMGDMGGMGGMQAMAGMDGRMPATASNHRERSAMPSGFLRWERARADGSTLYAGIGHVQRFPDYWELVSPSNSAADQGDAFNRLRPEKTTQIDVGASWKGADWLLWTSAYVGQVQDYLLFDYAGMAANVRNVQARTAGAELGGSYQLSPGLTAQATMAYSWARNRSDGKPLPQVPPLEAKLGLDYRQGPWSAGALWRLVAAQHRYAMGQGNVVGQDLGPSAGFGVLSLHAGYKINEQLRLTAGIDNVFGKTYAEHLNLAGNAGFGFPGGMRINEPGRTLWLRGDFKF</sequence>
<evidence type="ECO:0000259" key="13">
    <source>
        <dbReference type="Pfam" id="PF00593"/>
    </source>
</evidence>
<dbReference type="InterPro" id="IPR036942">
    <property type="entry name" value="Beta-barrel_TonB_sf"/>
</dbReference>
<keyword evidence="5 10" id="KW-0812">Transmembrane</keyword>
<evidence type="ECO:0000313" key="16">
    <source>
        <dbReference type="Proteomes" id="UP001199260"/>
    </source>
</evidence>
<dbReference type="InterPro" id="IPR000531">
    <property type="entry name" value="Beta-barrel_TonB"/>
</dbReference>
<evidence type="ECO:0000256" key="6">
    <source>
        <dbReference type="ARBA" id="ARBA00023077"/>
    </source>
</evidence>
<evidence type="ECO:0000256" key="10">
    <source>
        <dbReference type="PROSITE-ProRule" id="PRU01360"/>
    </source>
</evidence>
<evidence type="ECO:0000256" key="1">
    <source>
        <dbReference type="ARBA" id="ARBA00004571"/>
    </source>
</evidence>
<dbReference type="AlphaFoldDB" id="A0AAW4Y080"/>
<evidence type="ECO:0000259" key="14">
    <source>
        <dbReference type="Pfam" id="PF07715"/>
    </source>
</evidence>
<evidence type="ECO:0000256" key="5">
    <source>
        <dbReference type="ARBA" id="ARBA00022692"/>
    </source>
</evidence>
<evidence type="ECO:0000313" key="15">
    <source>
        <dbReference type="EMBL" id="MCD2166771.1"/>
    </source>
</evidence>
<dbReference type="RefSeq" id="WP_230777815.1">
    <property type="nucleotide sequence ID" value="NZ_JAJNCT010000021.1"/>
</dbReference>
<dbReference type="Gene3D" id="2.170.130.10">
    <property type="entry name" value="TonB-dependent receptor, plug domain"/>
    <property type="match status" value="1"/>
</dbReference>
<proteinExistence type="inferred from homology"/>
<reference evidence="15 16" key="1">
    <citation type="submission" date="2021-11" db="EMBL/GenBank/DDBJ databases">
        <title>Genome sequence.</title>
        <authorList>
            <person name="Sun Q."/>
        </authorList>
    </citation>
    <scope>NUCLEOTIDE SEQUENCE [LARGE SCALE GENOMIC DNA]</scope>
    <source>
        <strain evidence="15 16">KCTC 12005</strain>
    </source>
</reference>
<dbReference type="Gene3D" id="2.40.170.20">
    <property type="entry name" value="TonB-dependent receptor, beta-barrel domain"/>
    <property type="match status" value="1"/>
</dbReference>